<feature type="DNA-binding region" description="H-T-H motif" evidence="4">
    <location>
        <begin position="46"/>
        <end position="65"/>
    </location>
</feature>
<evidence type="ECO:0000256" key="3">
    <source>
        <dbReference type="ARBA" id="ARBA00023163"/>
    </source>
</evidence>
<evidence type="ECO:0000313" key="7">
    <source>
        <dbReference type="Proteomes" id="UP000240542"/>
    </source>
</evidence>
<dbReference type="PANTHER" id="PTHR30055">
    <property type="entry name" value="HTH-TYPE TRANSCRIPTIONAL REGULATOR RUTR"/>
    <property type="match status" value="1"/>
</dbReference>
<keyword evidence="3" id="KW-0804">Transcription</keyword>
<dbReference type="Gene3D" id="1.10.357.10">
    <property type="entry name" value="Tetracycline Repressor, domain 2"/>
    <property type="match status" value="1"/>
</dbReference>
<dbReference type="Pfam" id="PF02909">
    <property type="entry name" value="TetR_C_1"/>
    <property type="match status" value="1"/>
</dbReference>
<name>A0A2P8DSR3_9ACTN</name>
<dbReference type="InterPro" id="IPR050109">
    <property type="entry name" value="HTH-type_TetR-like_transc_reg"/>
</dbReference>
<dbReference type="GO" id="GO:0000976">
    <property type="term" value="F:transcription cis-regulatory region binding"/>
    <property type="evidence" value="ECO:0007669"/>
    <property type="project" value="TreeGrafter"/>
</dbReference>
<dbReference type="EMBL" id="PYGA01000002">
    <property type="protein sequence ID" value="PSL00254.1"/>
    <property type="molecule type" value="Genomic_DNA"/>
</dbReference>
<reference evidence="6 7" key="1">
    <citation type="submission" date="2018-03" db="EMBL/GenBank/DDBJ databases">
        <title>Genomic Encyclopedia of Archaeal and Bacterial Type Strains, Phase II (KMG-II): from individual species to whole genera.</title>
        <authorList>
            <person name="Goeker M."/>
        </authorList>
    </citation>
    <scope>NUCLEOTIDE SEQUENCE [LARGE SCALE GENOMIC DNA]</scope>
    <source>
        <strain evidence="6 7">DSM 45312</strain>
    </source>
</reference>
<dbReference type="GO" id="GO:0003700">
    <property type="term" value="F:DNA-binding transcription factor activity"/>
    <property type="evidence" value="ECO:0007669"/>
    <property type="project" value="TreeGrafter"/>
</dbReference>
<comment type="caution">
    <text evidence="6">The sequence shown here is derived from an EMBL/GenBank/DDBJ whole genome shotgun (WGS) entry which is preliminary data.</text>
</comment>
<evidence type="ECO:0000256" key="4">
    <source>
        <dbReference type="PROSITE-ProRule" id="PRU00335"/>
    </source>
</evidence>
<evidence type="ECO:0000259" key="5">
    <source>
        <dbReference type="PROSITE" id="PS50977"/>
    </source>
</evidence>
<sequence length="240" mass="25553">MTGVEPLPPPVWLRSANKPVKRQLSLDAVLEAALRLLDSGDLESVSMRRVAQELGTGPASLYAYIGSKAELDELLYDAALAPVVVPEPDPERWRSQLLDLGVDVAKALAARPGTARVALETVVPSTPKALELMDGVLGLLKAGGIPAREAVVFADLFALHLTAGAWEMTLRSAPKQAAEETEVRAAQIVQYLDLVPADRLPHLREAFPLFGVEDDDPAAGLRTGLEMLVEGLVARQTGGG</sequence>
<dbReference type="InterPro" id="IPR001647">
    <property type="entry name" value="HTH_TetR"/>
</dbReference>
<dbReference type="SUPFAM" id="SSF48498">
    <property type="entry name" value="Tetracyclin repressor-like, C-terminal domain"/>
    <property type="match status" value="1"/>
</dbReference>
<dbReference type="PROSITE" id="PS50977">
    <property type="entry name" value="HTH_TETR_2"/>
    <property type="match status" value="1"/>
</dbReference>
<dbReference type="RefSeq" id="WP_106581587.1">
    <property type="nucleotide sequence ID" value="NZ_PYGA01000002.1"/>
</dbReference>
<dbReference type="GO" id="GO:0045892">
    <property type="term" value="P:negative regulation of DNA-templated transcription"/>
    <property type="evidence" value="ECO:0007669"/>
    <property type="project" value="InterPro"/>
</dbReference>
<dbReference type="InterPro" id="IPR036271">
    <property type="entry name" value="Tet_transcr_reg_TetR-rel_C_sf"/>
</dbReference>
<keyword evidence="1" id="KW-0805">Transcription regulation</keyword>
<dbReference type="PANTHER" id="PTHR30055:SF151">
    <property type="entry name" value="TRANSCRIPTIONAL REGULATORY PROTEIN"/>
    <property type="match status" value="1"/>
</dbReference>
<evidence type="ECO:0000313" key="6">
    <source>
        <dbReference type="EMBL" id="PSL00254.1"/>
    </source>
</evidence>
<dbReference type="AlphaFoldDB" id="A0A2P8DSR3"/>
<dbReference type="Proteomes" id="UP000240542">
    <property type="component" value="Unassembled WGS sequence"/>
</dbReference>
<evidence type="ECO:0000256" key="1">
    <source>
        <dbReference type="ARBA" id="ARBA00023015"/>
    </source>
</evidence>
<accession>A0A2P8DSR3</accession>
<protein>
    <submittedName>
        <fullName evidence="6">TetR family transcriptional regulator</fullName>
    </submittedName>
</protein>
<feature type="domain" description="HTH tetR-type" evidence="5">
    <location>
        <begin position="23"/>
        <end position="83"/>
    </location>
</feature>
<keyword evidence="7" id="KW-1185">Reference proteome</keyword>
<dbReference type="SUPFAM" id="SSF46689">
    <property type="entry name" value="Homeodomain-like"/>
    <property type="match status" value="1"/>
</dbReference>
<dbReference type="Pfam" id="PF00440">
    <property type="entry name" value="TetR_N"/>
    <property type="match status" value="1"/>
</dbReference>
<gene>
    <name evidence="6" type="ORF">CLV63_102381</name>
</gene>
<dbReference type="OrthoDB" id="4540879at2"/>
<dbReference type="InterPro" id="IPR004111">
    <property type="entry name" value="Repressor_TetR_C"/>
</dbReference>
<keyword evidence="2 4" id="KW-0238">DNA-binding</keyword>
<dbReference type="InterPro" id="IPR009057">
    <property type="entry name" value="Homeodomain-like_sf"/>
</dbReference>
<proteinExistence type="predicted"/>
<organism evidence="6 7">
    <name type="scientific">Murinocardiopsis flavida</name>
    <dbReference type="NCBI Taxonomy" id="645275"/>
    <lineage>
        <taxon>Bacteria</taxon>
        <taxon>Bacillati</taxon>
        <taxon>Actinomycetota</taxon>
        <taxon>Actinomycetes</taxon>
        <taxon>Streptosporangiales</taxon>
        <taxon>Nocardiopsidaceae</taxon>
        <taxon>Murinocardiopsis</taxon>
    </lineage>
</organism>
<evidence type="ECO:0000256" key="2">
    <source>
        <dbReference type="ARBA" id="ARBA00023125"/>
    </source>
</evidence>